<keyword evidence="6 15" id="KW-0052">Apoplast</keyword>
<keyword evidence="10" id="KW-0106">Calcium</keyword>
<organism evidence="17 18">
    <name type="scientific">Heracleum sosnowskyi</name>
    <dbReference type="NCBI Taxonomy" id="360622"/>
    <lineage>
        <taxon>Eukaryota</taxon>
        <taxon>Viridiplantae</taxon>
        <taxon>Streptophyta</taxon>
        <taxon>Embryophyta</taxon>
        <taxon>Tracheophyta</taxon>
        <taxon>Spermatophyta</taxon>
        <taxon>Magnoliopsida</taxon>
        <taxon>eudicotyledons</taxon>
        <taxon>Gunneridae</taxon>
        <taxon>Pentapetalae</taxon>
        <taxon>asterids</taxon>
        <taxon>campanulids</taxon>
        <taxon>Apiales</taxon>
        <taxon>Apiaceae</taxon>
        <taxon>Apioideae</taxon>
        <taxon>apioid superclade</taxon>
        <taxon>Tordylieae</taxon>
        <taxon>Tordyliinae</taxon>
        <taxon>Heracleum</taxon>
    </lineage>
</organism>
<keyword evidence="8 15" id="KW-0479">Metal-binding</keyword>
<comment type="function">
    <text evidence="15">Lignin degradation and detoxification of lignin-derived products.</text>
</comment>
<reference evidence="17" key="1">
    <citation type="submission" date="2023-02" db="EMBL/GenBank/DDBJ databases">
        <title>Genome of toxic invasive species Heracleum sosnowskyi carries increased number of genes despite the absence of recent whole-genome duplications.</title>
        <authorList>
            <person name="Schelkunov M."/>
            <person name="Shtratnikova V."/>
            <person name="Makarenko M."/>
            <person name="Klepikova A."/>
            <person name="Omelchenko D."/>
            <person name="Novikova G."/>
            <person name="Obukhova E."/>
            <person name="Bogdanov V."/>
            <person name="Penin A."/>
            <person name="Logacheva M."/>
        </authorList>
    </citation>
    <scope>NUCLEOTIDE SEQUENCE</scope>
    <source>
        <strain evidence="17">Hsosn_3</strain>
        <tissue evidence="17">Leaf</tissue>
    </source>
</reference>
<dbReference type="FunFam" id="1.10.238.10:FF:000042">
    <property type="entry name" value="Calmodulin"/>
    <property type="match status" value="1"/>
</dbReference>
<dbReference type="Pfam" id="PF07732">
    <property type="entry name" value="Cu-oxidase_3"/>
    <property type="match status" value="1"/>
</dbReference>
<dbReference type="CDD" id="cd00051">
    <property type="entry name" value="EFh"/>
    <property type="match status" value="2"/>
</dbReference>
<dbReference type="InterPro" id="IPR045087">
    <property type="entry name" value="Cu-oxidase_fam"/>
</dbReference>
<evidence type="ECO:0000256" key="5">
    <source>
        <dbReference type="ARBA" id="ARBA00012297"/>
    </source>
</evidence>
<dbReference type="FunFam" id="1.10.238.10:FF:000034">
    <property type="entry name" value="Calmodulin"/>
    <property type="match status" value="1"/>
</dbReference>
<dbReference type="PROSITE" id="PS50222">
    <property type="entry name" value="EF_HAND_2"/>
    <property type="match status" value="4"/>
</dbReference>
<dbReference type="SUPFAM" id="SSF47473">
    <property type="entry name" value="EF-hand"/>
    <property type="match status" value="1"/>
</dbReference>
<evidence type="ECO:0000256" key="9">
    <source>
        <dbReference type="ARBA" id="ARBA00022737"/>
    </source>
</evidence>
<evidence type="ECO:0000256" key="15">
    <source>
        <dbReference type="RuleBase" id="RU361119"/>
    </source>
</evidence>
<dbReference type="PANTHER" id="PTHR11709:SF319">
    <property type="entry name" value="LACCASE-16"/>
    <property type="match status" value="1"/>
</dbReference>
<comment type="similarity">
    <text evidence="3">Belongs to the calmodulin family.</text>
</comment>
<dbReference type="InterPro" id="IPR034289">
    <property type="entry name" value="CuRO_3_LCC"/>
</dbReference>
<dbReference type="PROSITE" id="PS00079">
    <property type="entry name" value="MULTICOPPER_OXIDASE1"/>
    <property type="match status" value="1"/>
</dbReference>
<feature type="domain" description="EF-hand" evidence="16">
    <location>
        <begin position="8"/>
        <end position="43"/>
    </location>
</feature>
<dbReference type="AlphaFoldDB" id="A0AAD8HVT7"/>
<dbReference type="GO" id="GO:0052716">
    <property type="term" value="F:hydroquinone:oxygen oxidoreductase activity"/>
    <property type="evidence" value="ECO:0007669"/>
    <property type="project" value="UniProtKB-EC"/>
</dbReference>
<reference evidence="17" key="2">
    <citation type="submission" date="2023-05" db="EMBL/GenBank/DDBJ databases">
        <authorList>
            <person name="Schelkunov M.I."/>
        </authorList>
    </citation>
    <scope>NUCLEOTIDE SEQUENCE</scope>
    <source>
        <strain evidence="17">Hsosn_3</strain>
        <tissue evidence="17">Leaf</tissue>
    </source>
</reference>
<dbReference type="Gene3D" id="1.10.238.10">
    <property type="entry name" value="EF-hand"/>
    <property type="match status" value="3"/>
</dbReference>
<comment type="catalytic activity">
    <reaction evidence="1 15">
        <text>4 hydroquinone + O2 = 4 benzosemiquinone + 2 H2O</text>
        <dbReference type="Rhea" id="RHEA:11276"/>
        <dbReference type="ChEBI" id="CHEBI:15377"/>
        <dbReference type="ChEBI" id="CHEBI:15379"/>
        <dbReference type="ChEBI" id="CHEBI:17594"/>
        <dbReference type="ChEBI" id="CHEBI:17977"/>
        <dbReference type="EC" id="1.10.3.2"/>
    </reaction>
</comment>
<evidence type="ECO:0000256" key="11">
    <source>
        <dbReference type="ARBA" id="ARBA00023002"/>
    </source>
</evidence>
<keyword evidence="18" id="KW-1185">Reference proteome</keyword>
<dbReference type="InterPro" id="IPR008972">
    <property type="entry name" value="Cupredoxin"/>
</dbReference>
<gene>
    <name evidence="17" type="ORF">POM88_029932</name>
</gene>
<keyword evidence="7 15" id="KW-0964">Secreted</keyword>
<evidence type="ECO:0000256" key="1">
    <source>
        <dbReference type="ARBA" id="ARBA00000349"/>
    </source>
</evidence>
<feature type="domain" description="EF-hand" evidence="16">
    <location>
        <begin position="117"/>
        <end position="152"/>
    </location>
</feature>
<dbReference type="InterPro" id="IPR001117">
    <property type="entry name" value="Cu-oxidase_2nd"/>
</dbReference>
<dbReference type="InterPro" id="IPR011707">
    <property type="entry name" value="Cu-oxidase-like_N"/>
</dbReference>
<evidence type="ECO:0000256" key="8">
    <source>
        <dbReference type="ARBA" id="ARBA00022723"/>
    </source>
</evidence>
<comment type="caution">
    <text evidence="17">The sequence shown here is derived from an EMBL/GenBank/DDBJ whole genome shotgun (WGS) entry which is preliminary data.</text>
</comment>
<dbReference type="PROSITE" id="PS00080">
    <property type="entry name" value="MULTICOPPER_OXIDASE2"/>
    <property type="match status" value="1"/>
</dbReference>
<protein>
    <recommendedName>
        <fullName evidence="5 15">Laccase</fullName>
        <ecNumber evidence="5 15">1.10.3.2</ecNumber>
    </recommendedName>
    <alternativeName>
        <fullName evidence="15">Benzenediol:oxygen oxidoreductase</fullName>
    </alternativeName>
    <alternativeName>
        <fullName evidence="15">Diphenol oxidase</fullName>
    </alternativeName>
    <alternativeName>
        <fullName evidence="15">Urishiol oxidase</fullName>
    </alternativeName>
</protein>
<dbReference type="InterPro" id="IPR033138">
    <property type="entry name" value="Cu_oxidase_CS"/>
</dbReference>
<evidence type="ECO:0000256" key="10">
    <source>
        <dbReference type="ARBA" id="ARBA00022837"/>
    </source>
</evidence>
<dbReference type="GO" id="GO:0048046">
    <property type="term" value="C:apoplast"/>
    <property type="evidence" value="ECO:0007669"/>
    <property type="project" value="UniProtKB-SubCell"/>
</dbReference>
<dbReference type="Pfam" id="PF00394">
    <property type="entry name" value="Cu-oxidase"/>
    <property type="match status" value="1"/>
</dbReference>
<dbReference type="InterPro" id="IPR034285">
    <property type="entry name" value="CuRO_2_LCC"/>
</dbReference>
<feature type="domain" description="EF-hand" evidence="16">
    <location>
        <begin position="81"/>
        <end position="116"/>
    </location>
</feature>
<evidence type="ECO:0000313" key="17">
    <source>
        <dbReference type="EMBL" id="KAK1373739.1"/>
    </source>
</evidence>
<evidence type="ECO:0000256" key="7">
    <source>
        <dbReference type="ARBA" id="ARBA00022525"/>
    </source>
</evidence>
<dbReference type="InterPro" id="IPR011706">
    <property type="entry name" value="Cu-oxidase_C"/>
</dbReference>
<dbReference type="Pfam" id="PF07731">
    <property type="entry name" value="Cu-oxidase_2"/>
    <property type="match status" value="1"/>
</dbReference>
<dbReference type="Proteomes" id="UP001237642">
    <property type="component" value="Unassembled WGS sequence"/>
</dbReference>
<sequence length="771" mass="85803">MADQLTDDQISEFKEAFSLFDKDGDGCITTKELGTVMRSLGQNPTEAELQDMINEVDADGNGTIDFPEFLNLMARKMKDTDSEEELKEAFRVFDKDQNGFISAAELRHVMTNLGEKLTDEEVDEMIREADVDGDGQINYEEFVKVMMAKRMGRKYQGTKKDRKVSKKGKVGWTNLLHIINVSASLSVISTLPLSLHSELSTKPTKLNKREELEKGGMALTCCRKFMVLLCFIPVLIDCKILHYNFDVEITNATRLCSSKPIVTINGLFPGPTIYAREDDTVLIKVVNHVKYNTSIHWHGIRQLRTGWADGPAYITQCPIQPGQIYVYNFTITGQRGTLFWHAHILWLRATVYGALIVLPKLGVPYPFPAPYQEHVVLLGEWWKSDVEAVIDAALQSGFAPNVSDAHTINGLSGPVPNCKSQEGFTLEVDHGKTYMLRIINAALNEELFFKIANHQLTVVEVDATYVKPFETNTVVITPGQTTTVLLKTSQLSGKYMVSVSPFMDSPIEVDNVPASATLHYSGTLSTVATVLTAPTPRNATLTATKFINSLKSLNSQAFPSNVPLEIDHSLVFTVGLGLNRCPDCVTGKRVVAHVNNVTFVMPKIDILEAHYYNINGVFTDDFPEKPPMSYNYTGTQPENFATTEGTRLYRLAYNSTVQLVLQDTGMIAPEDHPIHLHGFNFFAVGRGIGNFDQEKDPKKFNLVDPVERNTIGVPSGGWTAIRFRADNPGVWFMHCHLEVHTTWGLKMAFVVDNGKGPNESLIEPPGDLPLC</sequence>
<dbReference type="InterPro" id="IPR002355">
    <property type="entry name" value="Cu_oxidase_Cu_BS"/>
</dbReference>
<name>A0AAD8HVT7_9APIA</name>
<evidence type="ECO:0000256" key="6">
    <source>
        <dbReference type="ARBA" id="ARBA00022523"/>
    </source>
</evidence>
<keyword evidence="13" id="KW-0325">Glycoprotein</keyword>
<dbReference type="CDD" id="cd13849">
    <property type="entry name" value="CuRO_1_LCC_plant"/>
    <property type="match status" value="1"/>
</dbReference>
<dbReference type="EMBL" id="JAUIZM010000007">
    <property type="protein sequence ID" value="KAK1373739.1"/>
    <property type="molecule type" value="Genomic_DNA"/>
</dbReference>
<dbReference type="Pfam" id="PF13499">
    <property type="entry name" value="EF-hand_7"/>
    <property type="match status" value="2"/>
</dbReference>
<dbReference type="GO" id="GO:0005509">
    <property type="term" value="F:calcium ion binding"/>
    <property type="evidence" value="ECO:0007669"/>
    <property type="project" value="InterPro"/>
</dbReference>
<dbReference type="CDD" id="cd13897">
    <property type="entry name" value="CuRO_3_LCC_plant"/>
    <property type="match status" value="1"/>
</dbReference>
<evidence type="ECO:0000256" key="2">
    <source>
        <dbReference type="ARBA" id="ARBA00004271"/>
    </source>
</evidence>
<accession>A0AAD8HVT7</accession>
<dbReference type="InterPro" id="IPR011992">
    <property type="entry name" value="EF-hand-dom_pair"/>
</dbReference>
<comment type="cofactor">
    <cofactor evidence="15">
        <name>Cu cation</name>
        <dbReference type="ChEBI" id="CHEBI:23378"/>
    </cofactor>
    <text evidence="15">Binds 4 Cu cations per monomer.</text>
</comment>
<dbReference type="Gene3D" id="2.60.40.420">
    <property type="entry name" value="Cupredoxins - blue copper proteins"/>
    <property type="match status" value="3"/>
</dbReference>
<comment type="subcellular location">
    <subcellularLocation>
        <location evidence="2 15">Secreted</location>
        <location evidence="2 15">Extracellular space</location>
        <location evidence="2 15">Apoplast</location>
    </subcellularLocation>
</comment>
<keyword evidence="11 15" id="KW-0560">Oxidoreductase</keyword>
<dbReference type="InterPro" id="IPR017761">
    <property type="entry name" value="Laccase"/>
</dbReference>
<keyword evidence="12 15" id="KW-0186">Copper</keyword>
<dbReference type="GO" id="GO:0046274">
    <property type="term" value="P:lignin catabolic process"/>
    <property type="evidence" value="ECO:0007669"/>
    <property type="project" value="UniProtKB-KW"/>
</dbReference>
<feature type="domain" description="EF-hand" evidence="16">
    <location>
        <begin position="44"/>
        <end position="79"/>
    </location>
</feature>
<proteinExistence type="inferred from homology"/>
<dbReference type="SUPFAM" id="SSF49503">
    <property type="entry name" value="Cupredoxins"/>
    <property type="match status" value="3"/>
</dbReference>
<dbReference type="PANTHER" id="PTHR11709">
    <property type="entry name" value="MULTI-COPPER OXIDASE"/>
    <property type="match status" value="1"/>
</dbReference>
<evidence type="ECO:0000256" key="12">
    <source>
        <dbReference type="ARBA" id="ARBA00023008"/>
    </source>
</evidence>
<evidence type="ECO:0000256" key="3">
    <source>
        <dbReference type="ARBA" id="ARBA00009763"/>
    </source>
</evidence>
<dbReference type="InterPro" id="IPR002048">
    <property type="entry name" value="EF_hand_dom"/>
</dbReference>
<dbReference type="CDD" id="cd13875">
    <property type="entry name" value="CuRO_2_LCC_plant"/>
    <property type="match status" value="1"/>
</dbReference>
<dbReference type="FunFam" id="2.60.40.420:FF:000062">
    <property type="entry name" value="Laccase"/>
    <property type="match status" value="1"/>
</dbReference>
<keyword evidence="14 15" id="KW-0439">Lignin degradation</keyword>
<dbReference type="NCBIfam" id="TIGR03389">
    <property type="entry name" value="laccase"/>
    <property type="match status" value="1"/>
</dbReference>
<evidence type="ECO:0000256" key="13">
    <source>
        <dbReference type="ARBA" id="ARBA00023180"/>
    </source>
</evidence>
<dbReference type="GO" id="GO:0005507">
    <property type="term" value="F:copper ion binding"/>
    <property type="evidence" value="ECO:0007669"/>
    <property type="project" value="InterPro"/>
</dbReference>
<dbReference type="FunFam" id="2.60.40.420:FF:000049">
    <property type="entry name" value="Laccase"/>
    <property type="match status" value="1"/>
</dbReference>
<dbReference type="SMART" id="SM00054">
    <property type="entry name" value="EFh"/>
    <property type="match status" value="4"/>
</dbReference>
<dbReference type="InterPro" id="IPR034288">
    <property type="entry name" value="CuRO_1_LCC"/>
</dbReference>
<dbReference type="InterPro" id="IPR018247">
    <property type="entry name" value="EF_Hand_1_Ca_BS"/>
</dbReference>
<comment type="similarity">
    <text evidence="4 15">Belongs to the multicopper oxidase family.</text>
</comment>
<dbReference type="EC" id="1.10.3.2" evidence="5 15"/>
<evidence type="ECO:0000256" key="14">
    <source>
        <dbReference type="ARBA" id="ARBA00023185"/>
    </source>
</evidence>
<evidence type="ECO:0000259" key="16">
    <source>
        <dbReference type="PROSITE" id="PS50222"/>
    </source>
</evidence>
<evidence type="ECO:0000313" key="18">
    <source>
        <dbReference type="Proteomes" id="UP001237642"/>
    </source>
</evidence>
<keyword evidence="9 15" id="KW-0677">Repeat</keyword>
<dbReference type="PROSITE" id="PS00018">
    <property type="entry name" value="EF_HAND_1"/>
    <property type="match status" value="4"/>
</dbReference>
<evidence type="ECO:0000256" key="4">
    <source>
        <dbReference type="ARBA" id="ARBA00010609"/>
    </source>
</evidence>